<dbReference type="SMART" id="SM00384">
    <property type="entry name" value="AT_hook"/>
    <property type="match status" value="2"/>
</dbReference>
<evidence type="ECO:0000256" key="1">
    <source>
        <dbReference type="ARBA" id="ARBA00003687"/>
    </source>
</evidence>
<comment type="caution">
    <text evidence="5">The sequence shown here is derived from an EMBL/GenBank/DDBJ whole genome shotgun (WGS) entry which is preliminary data.</text>
</comment>
<feature type="domain" description="PPC" evidence="4">
    <location>
        <begin position="150"/>
        <end position="319"/>
    </location>
</feature>
<dbReference type="SUPFAM" id="SSF117856">
    <property type="entry name" value="AF0104/ALDC/Ptd012-like"/>
    <property type="match status" value="1"/>
</dbReference>
<dbReference type="PANTHER" id="PTHR31500">
    <property type="entry name" value="AT-HOOK MOTIF NUCLEAR-LOCALIZED PROTEIN 9"/>
    <property type="match status" value="1"/>
</dbReference>
<dbReference type="PROSITE" id="PS51742">
    <property type="entry name" value="PPC"/>
    <property type="match status" value="1"/>
</dbReference>
<protein>
    <recommendedName>
        <fullName evidence="2">AT-hook motif nuclear-localized protein</fullName>
    </recommendedName>
</protein>
<dbReference type="PANTHER" id="PTHR31500:SF57">
    <property type="entry name" value="AT-HOOK MOTIF NUCLEAR-LOCALIZED PROTEIN 10"/>
    <property type="match status" value="1"/>
</dbReference>
<sequence>MERNLSSLFNAKIVDHENGVRVYEPSGSASVTPMSQGVTGWSSSVTHQFHAVAGSGGGGVYPGNSSGESFKRKRGRPRKYGTDGTPVLGVSPLSTSPAAPPPSTGIFSPATHVAATVAAEGAKRARGRPRGSTNKRPIKALGKLLAGSTGTGFMPHVIAVETGEDVSAKIMEFSQQSRRAICVLSANGAIANASLCQADTHGSTLTYEVRLGIYYIRAPFITVEMPVSPGRFEILSLSGSFLLTQSGGGQHRQTSSLSVSLADPDGHVIGGGVAGALIAASPVQVIVGSFSSQGQGKKGTLQLSPSGPSASGAKDLERLASLAGSFSA</sequence>
<dbReference type="EMBL" id="JACMSC010000002">
    <property type="protein sequence ID" value="KAG6534834.1"/>
    <property type="molecule type" value="Genomic_DNA"/>
</dbReference>
<comment type="function">
    <text evidence="1 2">Transcription factor that specifically binds AT-rich DNA sequences related to the nuclear matrix attachment regions (MARs).</text>
</comment>
<evidence type="ECO:0000259" key="4">
    <source>
        <dbReference type="PROSITE" id="PS51742"/>
    </source>
</evidence>
<comment type="subcellular location">
    <subcellularLocation>
        <location evidence="2">Nucleus</location>
    </subcellularLocation>
</comment>
<dbReference type="InterPro" id="IPR039605">
    <property type="entry name" value="AHL"/>
</dbReference>
<dbReference type="InterPro" id="IPR017956">
    <property type="entry name" value="AT_hook_DNA-bd_motif"/>
</dbReference>
<feature type="region of interest" description="Disordered" evidence="3">
    <location>
        <begin position="292"/>
        <end position="314"/>
    </location>
</feature>
<dbReference type="GO" id="GO:0005634">
    <property type="term" value="C:nucleus"/>
    <property type="evidence" value="ECO:0007669"/>
    <property type="project" value="UniProtKB-SubCell"/>
</dbReference>
<organism evidence="5 6">
    <name type="scientific">Zingiber officinale</name>
    <name type="common">Ginger</name>
    <name type="synonym">Amomum zingiber</name>
    <dbReference type="NCBI Taxonomy" id="94328"/>
    <lineage>
        <taxon>Eukaryota</taxon>
        <taxon>Viridiplantae</taxon>
        <taxon>Streptophyta</taxon>
        <taxon>Embryophyta</taxon>
        <taxon>Tracheophyta</taxon>
        <taxon>Spermatophyta</taxon>
        <taxon>Magnoliopsida</taxon>
        <taxon>Liliopsida</taxon>
        <taxon>Zingiberales</taxon>
        <taxon>Zingiberaceae</taxon>
        <taxon>Zingiber</taxon>
    </lineage>
</organism>
<keyword evidence="2" id="KW-0539">Nucleus</keyword>
<name>A0A8J5I3S0_ZINOF</name>
<accession>A0A8J5I3S0</accession>
<dbReference type="Pfam" id="PF03479">
    <property type="entry name" value="PCC"/>
    <property type="match status" value="1"/>
</dbReference>
<keyword evidence="6" id="KW-1185">Reference proteome</keyword>
<keyword evidence="2" id="KW-0804">Transcription</keyword>
<evidence type="ECO:0000256" key="2">
    <source>
        <dbReference type="RuleBase" id="RU367031"/>
    </source>
</evidence>
<dbReference type="Proteomes" id="UP000734854">
    <property type="component" value="Unassembled WGS sequence"/>
</dbReference>
<keyword evidence="2" id="KW-0805">Transcription regulation</keyword>
<evidence type="ECO:0000313" key="6">
    <source>
        <dbReference type="Proteomes" id="UP000734854"/>
    </source>
</evidence>
<keyword evidence="2" id="KW-0238">DNA-binding</keyword>
<comment type="domain">
    <text evidence="2">The PPC domain mediates interactions between AHL proteins.</text>
</comment>
<dbReference type="InterPro" id="IPR005175">
    <property type="entry name" value="PPC_dom"/>
</dbReference>
<gene>
    <name evidence="5" type="ORF">ZIOFF_008739</name>
</gene>
<dbReference type="Gene3D" id="3.30.1330.80">
    <property type="entry name" value="Hypothetical protein, similar to alpha- acetolactate decarboxylase, domain 2"/>
    <property type="match status" value="1"/>
</dbReference>
<evidence type="ECO:0000313" key="5">
    <source>
        <dbReference type="EMBL" id="KAG6534834.1"/>
    </source>
</evidence>
<dbReference type="GO" id="GO:0003680">
    <property type="term" value="F:minor groove of adenine-thymine-rich DNA binding"/>
    <property type="evidence" value="ECO:0007669"/>
    <property type="project" value="UniProtKB-UniRule"/>
</dbReference>
<proteinExistence type="predicted"/>
<dbReference type="AlphaFoldDB" id="A0A8J5I3S0"/>
<evidence type="ECO:0000256" key="3">
    <source>
        <dbReference type="SAM" id="MobiDB-lite"/>
    </source>
</evidence>
<feature type="region of interest" description="Disordered" evidence="3">
    <location>
        <begin position="54"/>
        <end position="101"/>
    </location>
</feature>
<reference evidence="5 6" key="1">
    <citation type="submission" date="2020-08" db="EMBL/GenBank/DDBJ databases">
        <title>Plant Genome Project.</title>
        <authorList>
            <person name="Zhang R.-G."/>
        </authorList>
    </citation>
    <scope>NUCLEOTIDE SEQUENCE [LARGE SCALE GENOMIC DNA]</scope>
    <source>
        <tissue evidence="5">Rhizome</tissue>
    </source>
</reference>
<dbReference type="CDD" id="cd11378">
    <property type="entry name" value="DUF296"/>
    <property type="match status" value="1"/>
</dbReference>